<keyword evidence="2" id="KW-1185">Reference proteome</keyword>
<name>A0A1S1YXR4_FLAPC</name>
<comment type="caution">
    <text evidence="1">The sequence shown here is derived from an EMBL/GenBank/DDBJ whole genome shotgun (WGS) entry which is preliminary data.</text>
</comment>
<organism evidence="1 2">
    <name type="scientific">Flammeovirga pacifica</name>
    <dbReference type="NCBI Taxonomy" id="915059"/>
    <lineage>
        <taxon>Bacteria</taxon>
        <taxon>Pseudomonadati</taxon>
        <taxon>Bacteroidota</taxon>
        <taxon>Cytophagia</taxon>
        <taxon>Cytophagales</taxon>
        <taxon>Flammeovirgaceae</taxon>
        <taxon>Flammeovirga</taxon>
    </lineage>
</organism>
<gene>
    <name evidence="1" type="ORF">NH26_04835</name>
</gene>
<evidence type="ECO:0000313" key="1">
    <source>
        <dbReference type="EMBL" id="OHX65723.1"/>
    </source>
</evidence>
<sequence>MNLITRKYCTNTINRDIPAFAPILKKESSLAKKQGLKKSTRYFKNKHYSIELKNVPLGSPYFHCENISVFRSFFEDIPLEIRLSPKESERDIDLRKGTSKMIFITNSTKNENFI</sequence>
<dbReference type="Proteomes" id="UP000179797">
    <property type="component" value="Unassembled WGS sequence"/>
</dbReference>
<protein>
    <submittedName>
        <fullName evidence="1">Uncharacterized protein</fullName>
    </submittedName>
</protein>
<accession>A0A1S1YXR4</accession>
<reference evidence="1 2" key="1">
    <citation type="journal article" date="2012" name="Int. J. Syst. Evol. Microbiol.">
        <title>Flammeovirga pacifica sp. nov., isolated from deep-sea sediment.</title>
        <authorList>
            <person name="Xu H."/>
            <person name="Fu Y."/>
            <person name="Yang N."/>
            <person name="Ding Z."/>
            <person name="Lai Q."/>
            <person name="Zeng R."/>
        </authorList>
    </citation>
    <scope>NUCLEOTIDE SEQUENCE [LARGE SCALE GENOMIC DNA]</scope>
    <source>
        <strain evidence="2">DSM 24597 / LMG 26175 / WPAGA1</strain>
    </source>
</reference>
<evidence type="ECO:0000313" key="2">
    <source>
        <dbReference type="Proteomes" id="UP000179797"/>
    </source>
</evidence>
<dbReference type="STRING" id="915059.NH26_04835"/>
<proteinExistence type="predicted"/>
<dbReference type="RefSeq" id="WP_044222320.1">
    <property type="nucleotide sequence ID" value="NZ_JRYR02000001.1"/>
</dbReference>
<dbReference type="AlphaFoldDB" id="A0A1S1YXR4"/>
<dbReference type="EMBL" id="JRYR02000001">
    <property type="protein sequence ID" value="OHX65723.1"/>
    <property type="molecule type" value="Genomic_DNA"/>
</dbReference>